<sequence length="128" mass="14276">RSRMSHSSPLPSRLCAISQLSTLRPGDKVRFLGMYQSVNQYHESAALLSLFHNFSSSQNQQTTQVDISQLLDTIDHQDLQIGAWLNVIGYVTPATSKSRSKIQAIIVWSAGAINLQQYENALISRQTT</sequence>
<protein>
    <submittedName>
        <fullName evidence="1">Uncharacterized protein</fullName>
    </submittedName>
</protein>
<keyword evidence="2" id="KW-1185">Reference proteome</keyword>
<feature type="non-terminal residue" evidence="1">
    <location>
        <position position="1"/>
    </location>
</feature>
<accession>A0A9N8JUK2</accession>
<dbReference type="GO" id="GO:1990879">
    <property type="term" value="C:CST complex"/>
    <property type="evidence" value="ECO:0007669"/>
    <property type="project" value="InterPro"/>
</dbReference>
<organism evidence="1 2">
    <name type="scientific">Aureobasidium vineae</name>
    <dbReference type="NCBI Taxonomy" id="2773715"/>
    <lineage>
        <taxon>Eukaryota</taxon>
        <taxon>Fungi</taxon>
        <taxon>Dikarya</taxon>
        <taxon>Ascomycota</taxon>
        <taxon>Pezizomycotina</taxon>
        <taxon>Dothideomycetes</taxon>
        <taxon>Dothideomycetidae</taxon>
        <taxon>Dothideales</taxon>
        <taxon>Saccotheciaceae</taxon>
        <taxon>Aureobasidium</taxon>
    </lineage>
</organism>
<comment type="caution">
    <text evidence="1">The sequence shown here is derived from an EMBL/GenBank/DDBJ whole genome shotgun (WGS) entry which is preliminary data.</text>
</comment>
<dbReference type="Pfam" id="PF12658">
    <property type="entry name" value="Ten1"/>
    <property type="match status" value="1"/>
</dbReference>
<gene>
    <name evidence="1" type="ORF">AWRI4619_LOCUS8236</name>
</gene>
<dbReference type="InterPro" id="IPR024222">
    <property type="entry name" value="Ten1_fungal"/>
</dbReference>
<dbReference type="EMBL" id="CAIJEN010000014">
    <property type="protein sequence ID" value="CAD0094138.1"/>
    <property type="molecule type" value="Genomic_DNA"/>
</dbReference>
<dbReference type="InterPro" id="IPR012340">
    <property type="entry name" value="NA-bd_OB-fold"/>
</dbReference>
<dbReference type="GO" id="GO:0016233">
    <property type="term" value="P:telomere capping"/>
    <property type="evidence" value="ECO:0007669"/>
    <property type="project" value="InterPro"/>
</dbReference>
<dbReference type="GO" id="GO:0043047">
    <property type="term" value="F:single-stranded telomeric DNA binding"/>
    <property type="evidence" value="ECO:0007669"/>
    <property type="project" value="InterPro"/>
</dbReference>
<evidence type="ECO:0000313" key="2">
    <source>
        <dbReference type="Proteomes" id="UP000716446"/>
    </source>
</evidence>
<dbReference type="Proteomes" id="UP000716446">
    <property type="component" value="Unassembled WGS sequence"/>
</dbReference>
<name>A0A9N8JUK2_9PEZI</name>
<reference evidence="1" key="1">
    <citation type="submission" date="2020-06" db="EMBL/GenBank/DDBJ databases">
        <authorList>
            <person name="Onetto C."/>
        </authorList>
    </citation>
    <scope>NUCLEOTIDE SEQUENCE</scope>
</reference>
<dbReference type="AlphaFoldDB" id="A0A9N8JUK2"/>
<evidence type="ECO:0000313" key="1">
    <source>
        <dbReference type="EMBL" id="CAD0094138.1"/>
    </source>
</evidence>
<proteinExistence type="predicted"/>
<dbReference type="Gene3D" id="2.40.50.140">
    <property type="entry name" value="Nucleic acid-binding proteins"/>
    <property type="match status" value="1"/>
</dbReference>